<dbReference type="InterPro" id="IPR019665">
    <property type="entry name" value="OxRdtase/DH_put_Rossmann_dom"/>
</dbReference>
<evidence type="ECO:0000259" key="2">
    <source>
        <dbReference type="Pfam" id="PF10728"/>
    </source>
</evidence>
<organism evidence="3 4">
    <name type="scientific">Williamsia serinedens</name>
    <dbReference type="NCBI Taxonomy" id="391736"/>
    <lineage>
        <taxon>Bacteria</taxon>
        <taxon>Bacillati</taxon>
        <taxon>Actinomycetota</taxon>
        <taxon>Actinomycetes</taxon>
        <taxon>Mycobacteriales</taxon>
        <taxon>Nocardiaceae</taxon>
        <taxon>Williamsia</taxon>
    </lineage>
</organism>
<dbReference type="Pfam" id="PF10727">
    <property type="entry name" value="Rossmann-like"/>
    <property type="match status" value="1"/>
</dbReference>
<evidence type="ECO:0000313" key="4">
    <source>
        <dbReference type="Proteomes" id="UP001205740"/>
    </source>
</evidence>
<reference evidence="3 4" key="1">
    <citation type="submission" date="2022-06" db="EMBL/GenBank/DDBJ databases">
        <title>Genomic Encyclopedia of Archaeal and Bacterial Type Strains, Phase II (KMG-II): from individual species to whole genera.</title>
        <authorList>
            <person name="Goeker M."/>
        </authorList>
    </citation>
    <scope>NUCLEOTIDE SEQUENCE [LARGE SCALE GENOMIC DNA]</scope>
    <source>
        <strain evidence="3 4">DSM 45037</strain>
    </source>
</reference>
<feature type="domain" description="Putative oxidoreductase/dehydrogenase Rossmann-like" evidence="1">
    <location>
        <begin position="11"/>
        <end position="131"/>
    </location>
</feature>
<dbReference type="SUPFAM" id="SSF51735">
    <property type="entry name" value="NAD(P)-binding Rossmann-fold domains"/>
    <property type="match status" value="1"/>
</dbReference>
<evidence type="ECO:0000313" key="3">
    <source>
        <dbReference type="EMBL" id="MCP2161672.1"/>
    </source>
</evidence>
<dbReference type="SUPFAM" id="SSF48179">
    <property type="entry name" value="6-phosphogluconate dehydrogenase C-terminal domain-like"/>
    <property type="match status" value="1"/>
</dbReference>
<dbReference type="InterPro" id="IPR036291">
    <property type="entry name" value="NAD(P)-bd_dom_sf"/>
</dbReference>
<dbReference type="Gene3D" id="1.10.1040.20">
    <property type="entry name" value="ProC-like, C-terminal domain"/>
    <property type="match status" value="1"/>
</dbReference>
<feature type="domain" description="DUF2520" evidence="2">
    <location>
        <begin position="149"/>
        <end position="289"/>
    </location>
</feature>
<dbReference type="PANTHER" id="PTHR40459">
    <property type="entry name" value="CONSERVED HYPOTHETICAL ALANINE AND LEUCINE RICH PROTEIN"/>
    <property type="match status" value="1"/>
</dbReference>
<dbReference type="Gene3D" id="3.40.50.720">
    <property type="entry name" value="NAD(P)-binding Rossmann-like Domain"/>
    <property type="match status" value="1"/>
</dbReference>
<protein>
    <submittedName>
        <fullName evidence="3">Oxidoreductase, contains short-chain dehydrogenase (SDR) and DUF2520 domains</fullName>
    </submittedName>
</protein>
<dbReference type="Proteomes" id="UP001205740">
    <property type="component" value="Unassembled WGS sequence"/>
</dbReference>
<dbReference type="InterPro" id="IPR008927">
    <property type="entry name" value="6-PGluconate_DH-like_C_sf"/>
</dbReference>
<keyword evidence="4" id="KW-1185">Reference proteome</keyword>
<comment type="caution">
    <text evidence="3">The sequence shown here is derived from an EMBL/GenBank/DDBJ whole genome shotgun (WGS) entry which is preliminary data.</text>
</comment>
<dbReference type="InterPro" id="IPR037108">
    <property type="entry name" value="TM1727-like_C_sf"/>
</dbReference>
<dbReference type="InterPro" id="IPR018931">
    <property type="entry name" value="DUF2520"/>
</dbReference>
<dbReference type="EMBL" id="JAMTCG010000005">
    <property type="protein sequence ID" value="MCP2161672.1"/>
    <property type="molecule type" value="Genomic_DNA"/>
</dbReference>
<sequence>MTSSGISNWPAPARLTVGVVSAGRVGSAVGAALEAAGHVVGGVVARSDRSRARAARLLPDSEILELEAVVARSELLVVAVPDAVLDCVVADIAATGALTPGTLVAHTAGAHGIGVLAPLAELGATTLALHPAMTFVDSDDDVRRLHTACFGVTAADEVGYAVAASLVLEMGGEPVRVREEARTLYHASLAHGANHLVALISDALDGLRIALAGQELPGQDLVDDRAGGLPARVLGPLVTAALQNTLELGPSALTGPVARGDSAALARHLAALDEADPDLAGAYRAMAARAAHHSAAPDAVWDVLRSDDRKGSR</sequence>
<dbReference type="Pfam" id="PF10728">
    <property type="entry name" value="DUF2520"/>
    <property type="match status" value="1"/>
</dbReference>
<accession>A0ABT1H369</accession>
<evidence type="ECO:0000259" key="1">
    <source>
        <dbReference type="Pfam" id="PF10727"/>
    </source>
</evidence>
<gene>
    <name evidence="3" type="ORF">LX12_002871</name>
</gene>
<dbReference type="RefSeq" id="WP_253655259.1">
    <property type="nucleotide sequence ID" value="NZ_BAAAOE010000001.1"/>
</dbReference>
<proteinExistence type="predicted"/>
<dbReference type="PANTHER" id="PTHR40459:SF1">
    <property type="entry name" value="CONSERVED HYPOTHETICAL ALANINE AND LEUCINE RICH PROTEIN"/>
    <property type="match status" value="1"/>
</dbReference>
<name>A0ABT1H369_9NOCA</name>